<name>A0A2T5HWJ5_9RHOB</name>
<dbReference type="GO" id="GO:0003677">
    <property type="term" value="F:DNA binding"/>
    <property type="evidence" value="ECO:0007669"/>
    <property type="project" value="UniProtKB-KW"/>
</dbReference>
<dbReference type="Proteomes" id="UP000244077">
    <property type="component" value="Unassembled WGS sequence"/>
</dbReference>
<feature type="domain" description="HTH luxR-type" evidence="4">
    <location>
        <begin position="4"/>
        <end position="69"/>
    </location>
</feature>
<dbReference type="PANTHER" id="PTHR44688:SF16">
    <property type="entry name" value="DNA-BINDING TRANSCRIPTIONAL ACTIVATOR DEVR_DOSR"/>
    <property type="match status" value="1"/>
</dbReference>
<accession>A0A2T5HWJ5</accession>
<dbReference type="Gene3D" id="1.10.10.10">
    <property type="entry name" value="Winged helix-like DNA-binding domain superfamily/Winged helix DNA-binding domain"/>
    <property type="match status" value="1"/>
</dbReference>
<dbReference type="PROSITE" id="PS50043">
    <property type="entry name" value="HTH_LUXR_2"/>
    <property type="match status" value="1"/>
</dbReference>
<protein>
    <submittedName>
        <fullName evidence="5">Regulatory LuxR family protein</fullName>
    </submittedName>
</protein>
<dbReference type="SUPFAM" id="SSF46894">
    <property type="entry name" value="C-terminal effector domain of the bipartite response regulators"/>
    <property type="match status" value="1"/>
</dbReference>
<dbReference type="PRINTS" id="PR00038">
    <property type="entry name" value="HTHLUXR"/>
</dbReference>
<dbReference type="InterPro" id="IPR000792">
    <property type="entry name" value="Tscrpt_reg_LuxR_C"/>
</dbReference>
<dbReference type="EMBL" id="QAOH01000001">
    <property type="protein sequence ID" value="PTQ75944.1"/>
    <property type="molecule type" value="Genomic_DNA"/>
</dbReference>
<dbReference type="InterPro" id="IPR036388">
    <property type="entry name" value="WH-like_DNA-bd_sf"/>
</dbReference>
<keyword evidence="3" id="KW-0804">Transcription</keyword>
<dbReference type="Pfam" id="PF00196">
    <property type="entry name" value="GerE"/>
    <property type="match status" value="1"/>
</dbReference>
<dbReference type="AlphaFoldDB" id="A0A2T5HWJ5"/>
<dbReference type="CDD" id="cd06170">
    <property type="entry name" value="LuxR_C_like"/>
    <property type="match status" value="1"/>
</dbReference>
<evidence type="ECO:0000313" key="6">
    <source>
        <dbReference type="Proteomes" id="UP000244077"/>
    </source>
</evidence>
<gene>
    <name evidence="5" type="ORF">C8N42_101487</name>
</gene>
<evidence type="ECO:0000256" key="1">
    <source>
        <dbReference type="ARBA" id="ARBA00023015"/>
    </source>
</evidence>
<keyword evidence="1" id="KW-0805">Transcription regulation</keyword>
<comment type="caution">
    <text evidence="5">The sequence shown here is derived from an EMBL/GenBank/DDBJ whole genome shotgun (WGS) entry which is preliminary data.</text>
</comment>
<keyword evidence="2" id="KW-0238">DNA-binding</keyword>
<evidence type="ECO:0000256" key="2">
    <source>
        <dbReference type="ARBA" id="ARBA00023125"/>
    </source>
</evidence>
<dbReference type="RefSeq" id="WP_107814928.1">
    <property type="nucleotide sequence ID" value="NZ_QAOH01000001.1"/>
</dbReference>
<evidence type="ECO:0000259" key="4">
    <source>
        <dbReference type="PROSITE" id="PS50043"/>
    </source>
</evidence>
<dbReference type="PANTHER" id="PTHR44688">
    <property type="entry name" value="DNA-BINDING TRANSCRIPTIONAL ACTIVATOR DEVR_DOSR"/>
    <property type="match status" value="1"/>
</dbReference>
<dbReference type="SMART" id="SM00421">
    <property type="entry name" value="HTH_LUXR"/>
    <property type="match status" value="1"/>
</dbReference>
<dbReference type="GO" id="GO:0006355">
    <property type="term" value="P:regulation of DNA-templated transcription"/>
    <property type="evidence" value="ECO:0007669"/>
    <property type="project" value="InterPro"/>
</dbReference>
<keyword evidence="6" id="KW-1185">Reference proteome</keyword>
<proteinExistence type="predicted"/>
<dbReference type="InterPro" id="IPR016032">
    <property type="entry name" value="Sig_transdc_resp-reg_C-effctor"/>
</dbReference>
<reference evidence="5 6" key="1">
    <citation type="submission" date="2018-04" db="EMBL/GenBank/DDBJ databases">
        <title>Genomic Encyclopedia of Archaeal and Bacterial Type Strains, Phase II (KMG-II): from individual species to whole genera.</title>
        <authorList>
            <person name="Goeker M."/>
        </authorList>
    </citation>
    <scope>NUCLEOTIDE SEQUENCE [LARGE SCALE GENOMIC DNA]</scope>
    <source>
        <strain evidence="5 6">DSM 100434</strain>
    </source>
</reference>
<sequence>MKPLGEIPSPLSPRQTQILSLLAQGYRLGEIAQRLGISDSAVNLYLSNTKQKLGLKTKEHCLALAVRNGWLSKNGATLKSDQPH</sequence>
<evidence type="ECO:0000256" key="3">
    <source>
        <dbReference type="ARBA" id="ARBA00023163"/>
    </source>
</evidence>
<evidence type="ECO:0000313" key="5">
    <source>
        <dbReference type="EMBL" id="PTQ75944.1"/>
    </source>
</evidence>
<organism evidence="5 6">
    <name type="scientific">Celeribacter persicus</name>
    <dbReference type="NCBI Taxonomy" id="1651082"/>
    <lineage>
        <taxon>Bacteria</taxon>
        <taxon>Pseudomonadati</taxon>
        <taxon>Pseudomonadota</taxon>
        <taxon>Alphaproteobacteria</taxon>
        <taxon>Rhodobacterales</taxon>
        <taxon>Roseobacteraceae</taxon>
        <taxon>Celeribacter</taxon>
    </lineage>
</organism>
<dbReference type="OrthoDB" id="9803630at2"/>